<protein>
    <submittedName>
        <fullName evidence="1">Putative oxidoreductase</fullName>
    </submittedName>
</protein>
<sequence length="100" mass="11208">MSMVHASSGKLKPASPLLRSEPAIIAGMAKATLTNSKIGWMELVADYDLIRELIEQTIPGFDNYNDRIRVAWRFPYAAAADRTRLADIDGQSHVLRIPRR</sequence>
<dbReference type="AlphaFoldDB" id="A0A2X2XTX4"/>
<organism evidence="1 2">
    <name type="scientific">Citrobacter koseri</name>
    <name type="common">Citrobacter diversus</name>
    <dbReference type="NCBI Taxonomy" id="545"/>
    <lineage>
        <taxon>Bacteria</taxon>
        <taxon>Pseudomonadati</taxon>
        <taxon>Pseudomonadota</taxon>
        <taxon>Gammaproteobacteria</taxon>
        <taxon>Enterobacterales</taxon>
        <taxon>Enterobacteriaceae</taxon>
        <taxon>Citrobacter</taxon>
    </lineage>
</organism>
<dbReference type="Proteomes" id="UP000251584">
    <property type="component" value="Unassembled WGS sequence"/>
</dbReference>
<reference evidence="1 2" key="1">
    <citation type="submission" date="2018-06" db="EMBL/GenBank/DDBJ databases">
        <authorList>
            <consortium name="Pathogen Informatics"/>
            <person name="Doyle S."/>
        </authorList>
    </citation>
    <scope>NUCLEOTIDE SEQUENCE [LARGE SCALE GENOMIC DNA]</scope>
    <source>
        <strain evidence="1 2">NCTC10786</strain>
    </source>
</reference>
<proteinExistence type="predicted"/>
<gene>
    <name evidence="1" type="ORF">NCTC10786_03476</name>
</gene>
<dbReference type="SUPFAM" id="SSF53706">
    <property type="entry name" value="Formate dehydrogenase/DMSO reductase, domains 1-3"/>
    <property type="match status" value="1"/>
</dbReference>
<accession>A0A2X2XTX4</accession>
<dbReference type="EMBL" id="UAVY01000004">
    <property type="protein sequence ID" value="SQB29870.1"/>
    <property type="molecule type" value="Genomic_DNA"/>
</dbReference>
<name>A0A2X2XTX4_CITKO</name>
<evidence type="ECO:0000313" key="1">
    <source>
        <dbReference type="EMBL" id="SQB29870.1"/>
    </source>
</evidence>
<evidence type="ECO:0000313" key="2">
    <source>
        <dbReference type="Proteomes" id="UP000251584"/>
    </source>
</evidence>